<proteinExistence type="predicted"/>
<name>A0A6C0KYN3_9ZZZZ</name>
<sequence length="99" mass="10804">MDAKTCPWCQRWCLKDNACNYIFACGLQTGSAGFVIGAGCGRSWCWGCGKKFCGLYYDQVTGLKLPEAKDSHDAICCLAEGVKEEFCAGGCSSHCARRW</sequence>
<dbReference type="EMBL" id="MN740992">
    <property type="protein sequence ID" value="QHU21777.1"/>
    <property type="molecule type" value="Genomic_DNA"/>
</dbReference>
<evidence type="ECO:0000313" key="1">
    <source>
        <dbReference type="EMBL" id="QHU21777.1"/>
    </source>
</evidence>
<reference evidence="1" key="1">
    <citation type="journal article" date="2020" name="Nature">
        <title>Giant virus diversity and host interactions through global metagenomics.</title>
        <authorList>
            <person name="Schulz F."/>
            <person name="Roux S."/>
            <person name="Paez-Espino D."/>
            <person name="Jungbluth S."/>
            <person name="Walsh D.A."/>
            <person name="Denef V.J."/>
            <person name="McMahon K.D."/>
            <person name="Konstantinidis K.T."/>
            <person name="Eloe-Fadrosh E.A."/>
            <person name="Kyrpides N.C."/>
            <person name="Woyke T."/>
        </authorList>
    </citation>
    <scope>NUCLEOTIDE SEQUENCE</scope>
    <source>
        <strain evidence="1">GVMAG-S-3300013286-35</strain>
    </source>
</reference>
<protein>
    <submittedName>
        <fullName evidence="1">Uncharacterized protein</fullName>
    </submittedName>
</protein>
<organism evidence="1">
    <name type="scientific">viral metagenome</name>
    <dbReference type="NCBI Taxonomy" id="1070528"/>
    <lineage>
        <taxon>unclassified sequences</taxon>
        <taxon>metagenomes</taxon>
        <taxon>organismal metagenomes</taxon>
    </lineage>
</organism>
<accession>A0A6C0KYN3</accession>
<dbReference type="AlphaFoldDB" id="A0A6C0KYN3"/>